<dbReference type="EMBL" id="SNTZ01000001">
    <property type="protein sequence ID" value="THV61518.1"/>
    <property type="molecule type" value="Genomic_DNA"/>
</dbReference>
<reference evidence="2 3" key="1">
    <citation type="submission" date="2019-03" db="EMBL/GenBank/DDBJ databases">
        <title>Muricauda SCR12 sp.nov, a marine bacterium isolated from Pacific Ocean:the Okinawa trough.</title>
        <authorList>
            <person name="Liu L."/>
        </authorList>
    </citation>
    <scope>NUCLEOTIDE SEQUENCE [LARGE SCALE GENOMIC DNA]</scope>
    <source>
        <strain evidence="2 3">SCR12</strain>
    </source>
</reference>
<protein>
    <submittedName>
        <fullName evidence="2">Uncharacterized protein</fullName>
    </submittedName>
</protein>
<dbReference type="Proteomes" id="UP000310406">
    <property type="component" value="Unassembled WGS sequence"/>
</dbReference>
<accession>A0A4S8RS07</accession>
<organism evidence="2 3">
    <name type="scientific">Flagellimonas alvinocaridis</name>
    <dbReference type="NCBI Taxonomy" id="2530200"/>
    <lineage>
        <taxon>Bacteria</taxon>
        <taxon>Pseudomonadati</taxon>
        <taxon>Bacteroidota</taxon>
        <taxon>Flavobacteriia</taxon>
        <taxon>Flavobacteriales</taxon>
        <taxon>Flavobacteriaceae</taxon>
        <taxon>Flagellimonas</taxon>
    </lineage>
</organism>
<evidence type="ECO:0000313" key="3">
    <source>
        <dbReference type="Proteomes" id="UP000310406"/>
    </source>
</evidence>
<comment type="caution">
    <text evidence="2">The sequence shown here is derived from an EMBL/GenBank/DDBJ whole genome shotgun (WGS) entry which is preliminary data.</text>
</comment>
<proteinExistence type="predicted"/>
<feature type="transmembrane region" description="Helical" evidence="1">
    <location>
        <begin position="6"/>
        <end position="30"/>
    </location>
</feature>
<sequence length="123" mass="14787">MEIFEDFGFILLILLGNFLLFLISAMLFSYKSNRYLIRKLSFDDTHLFVEYDEYMETKRLKYPLNEVRIKLVQWYHTNSIYLKISNDEITMKQYAGVGWSPENLREVFKALKEAQKNLEVEPE</sequence>
<name>A0A4S8RS07_9FLAO</name>
<keyword evidence="1" id="KW-1133">Transmembrane helix</keyword>
<keyword evidence="1" id="KW-0812">Transmembrane</keyword>
<gene>
    <name evidence="2" type="ORF">EZV76_04095</name>
</gene>
<dbReference type="AlphaFoldDB" id="A0A4S8RS07"/>
<evidence type="ECO:0000256" key="1">
    <source>
        <dbReference type="SAM" id="Phobius"/>
    </source>
</evidence>
<keyword evidence="3" id="KW-1185">Reference proteome</keyword>
<evidence type="ECO:0000313" key="2">
    <source>
        <dbReference type="EMBL" id="THV61518.1"/>
    </source>
</evidence>
<keyword evidence="1" id="KW-0472">Membrane</keyword>